<organism evidence="4 5">
    <name type="scientific">Catellatospora aurea</name>
    <dbReference type="NCBI Taxonomy" id="1337874"/>
    <lineage>
        <taxon>Bacteria</taxon>
        <taxon>Bacillati</taxon>
        <taxon>Actinomycetota</taxon>
        <taxon>Actinomycetes</taxon>
        <taxon>Micromonosporales</taxon>
        <taxon>Micromonosporaceae</taxon>
        <taxon>Catellatospora</taxon>
    </lineage>
</organism>
<dbReference type="Pfam" id="PF20597">
    <property type="entry name" value="pAdhesive_15"/>
    <property type="match status" value="1"/>
</dbReference>
<keyword evidence="2" id="KW-0732">Signal</keyword>
<evidence type="ECO:0000259" key="3">
    <source>
        <dbReference type="Pfam" id="PF20597"/>
    </source>
</evidence>
<evidence type="ECO:0000256" key="2">
    <source>
        <dbReference type="SAM" id="SignalP"/>
    </source>
</evidence>
<reference evidence="5" key="1">
    <citation type="journal article" date="2019" name="Int. J. Syst. Evol. Microbiol.">
        <title>The Global Catalogue of Microorganisms (GCM) 10K type strain sequencing project: providing services to taxonomists for standard genome sequencing and annotation.</title>
        <authorList>
            <consortium name="The Broad Institute Genomics Platform"/>
            <consortium name="The Broad Institute Genome Sequencing Center for Infectious Disease"/>
            <person name="Wu L."/>
            <person name="Ma J."/>
        </authorList>
    </citation>
    <scope>NUCLEOTIDE SEQUENCE [LARGE SCALE GENOMIC DNA]</scope>
    <source>
        <strain evidence="5">CGMCC 1.9106</strain>
    </source>
</reference>
<dbReference type="Proteomes" id="UP001596392">
    <property type="component" value="Unassembled WGS sequence"/>
</dbReference>
<evidence type="ECO:0000256" key="1">
    <source>
        <dbReference type="SAM" id="MobiDB-lite"/>
    </source>
</evidence>
<accession>A0ABW2H741</accession>
<feature type="compositionally biased region" description="Low complexity" evidence="1">
    <location>
        <begin position="371"/>
        <end position="394"/>
    </location>
</feature>
<feature type="domain" description="Choice-of-anchor A" evidence="3">
    <location>
        <begin position="42"/>
        <end position="340"/>
    </location>
</feature>
<dbReference type="RefSeq" id="WP_376810501.1">
    <property type="nucleotide sequence ID" value="NZ_JBHTAC010000065.1"/>
</dbReference>
<sequence length="401" mass="40016">MDRRSLRLAVASATLGVTALAVLLAPPTTEATAAAPSGTIEGALGFNVFVRDLVQLDSGEIEGPLAVGGPVRWFGDFPVASVTPGEFIAPGDSVPSALVAAQGLVFPPSNRGELTVAIPSGGHPAPPPPGYAKVGGPSAVSVYSAGEQTWIVPHGQGPRYPAVVAVGAGQNAESVGRATGIDFAAVFTHLQSTSHDMAECQNTVRLTDLTGKPLPARIPPGTLAVVDLSRGGNVLNISAPNLGALATVIFSGPPSASSTLLVNVDIPVGQDQFTWAVPRFLGASVAEAPYLLWNFPGSASVVLNGAGALPGTVLGPRAELGIFGGGTVIGQVVADELAVGPGGDSPDGNLVRHAVNAVPLDCADPTPTEPGPSATPTASPSPAPTATGSPSASPYGRPPRP</sequence>
<keyword evidence="5" id="KW-1185">Reference proteome</keyword>
<feature type="region of interest" description="Disordered" evidence="1">
    <location>
        <begin position="360"/>
        <end position="401"/>
    </location>
</feature>
<proteinExistence type="predicted"/>
<feature type="chain" id="PRO_5047029608" evidence="2">
    <location>
        <begin position="22"/>
        <end position="401"/>
    </location>
</feature>
<feature type="signal peptide" evidence="2">
    <location>
        <begin position="1"/>
        <end position="21"/>
    </location>
</feature>
<gene>
    <name evidence="4" type="ORF">ACFQO7_35490</name>
</gene>
<name>A0ABW2H741_9ACTN</name>
<dbReference type="EMBL" id="JBHTAC010000065">
    <property type="protein sequence ID" value="MFC7247796.1"/>
    <property type="molecule type" value="Genomic_DNA"/>
</dbReference>
<comment type="caution">
    <text evidence="4">The sequence shown here is derived from an EMBL/GenBank/DDBJ whole genome shotgun (WGS) entry which is preliminary data.</text>
</comment>
<dbReference type="InterPro" id="IPR026588">
    <property type="entry name" value="Choice_anch_A"/>
</dbReference>
<protein>
    <submittedName>
        <fullName evidence="4">Collagen-binding domain-containing protein</fullName>
    </submittedName>
</protein>
<dbReference type="NCBIfam" id="TIGR04215">
    <property type="entry name" value="choice_anch_A"/>
    <property type="match status" value="1"/>
</dbReference>
<evidence type="ECO:0000313" key="4">
    <source>
        <dbReference type="EMBL" id="MFC7247796.1"/>
    </source>
</evidence>
<evidence type="ECO:0000313" key="5">
    <source>
        <dbReference type="Proteomes" id="UP001596392"/>
    </source>
</evidence>
<keyword evidence="4" id="KW-0176">Collagen</keyword>